<dbReference type="GO" id="GO:0005886">
    <property type="term" value="C:plasma membrane"/>
    <property type="evidence" value="ECO:0007669"/>
    <property type="project" value="TreeGrafter"/>
</dbReference>
<sequence>MKHGVNHYAVANIPGAVSKTATYALTNVTTPYILRLANQGLKDCIQKDSDFAKGVNTFRGKIVHQAVAQGLDRRYTELGSFFEKSE</sequence>
<comment type="caution">
    <text evidence="2">The sequence shown here is derived from an EMBL/GenBank/DDBJ whole genome shotgun (WGS) entry which is preliminary data.</text>
</comment>
<dbReference type="InterPro" id="IPR007698">
    <property type="entry name" value="AlaDH/PNT_NAD(H)-bd"/>
</dbReference>
<feature type="domain" description="Alanine dehydrogenase/pyridine nucleotide transhydrogenase NAD(H)-binding" evidence="1">
    <location>
        <begin position="2"/>
        <end position="65"/>
    </location>
</feature>
<dbReference type="GO" id="GO:0000286">
    <property type="term" value="F:alanine dehydrogenase activity"/>
    <property type="evidence" value="ECO:0007669"/>
    <property type="project" value="TreeGrafter"/>
</dbReference>
<protein>
    <submittedName>
        <fullName evidence="2">Alanine dehydrogenase</fullName>
    </submittedName>
</protein>
<evidence type="ECO:0000313" key="2">
    <source>
        <dbReference type="EMBL" id="GAE95388.1"/>
    </source>
</evidence>
<reference evidence="2 3" key="1">
    <citation type="journal article" date="2014" name="Genome Announc.">
        <title>Draft Genome Sequence of the Boron-Tolerant and Moderately Halotolerant Bacterium Gracilibacillus boraciitolerans JCM 21714T.</title>
        <authorList>
            <person name="Ahmed I."/>
            <person name="Oshima K."/>
            <person name="Suda W."/>
            <person name="Kitamura K."/>
            <person name="Iida T."/>
            <person name="Ohmori Y."/>
            <person name="Fujiwara T."/>
            <person name="Hattori M."/>
            <person name="Ohkuma M."/>
        </authorList>
    </citation>
    <scope>NUCLEOTIDE SEQUENCE [LARGE SCALE GENOMIC DNA]</scope>
    <source>
        <strain evidence="2 3">JCM 21714</strain>
    </source>
</reference>
<dbReference type="EMBL" id="BAVS01000055">
    <property type="protein sequence ID" value="GAE95388.1"/>
    <property type="molecule type" value="Genomic_DNA"/>
</dbReference>
<evidence type="ECO:0000259" key="1">
    <source>
        <dbReference type="Pfam" id="PF01262"/>
    </source>
</evidence>
<dbReference type="Proteomes" id="UP000019102">
    <property type="component" value="Unassembled WGS sequence"/>
</dbReference>
<proteinExistence type="predicted"/>
<accession>W4VQV1</accession>
<dbReference type="SUPFAM" id="SSF52283">
    <property type="entry name" value="Formate/glycerate dehydrogenase catalytic domain-like"/>
    <property type="match status" value="1"/>
</dbReference>
<organism evidence="2 3">
    <name type="scientific">Gracilibacillus boraciitolerans JCM 21714</name>
    <dbReference type="NCBI Taxonomy" id="1298598"/>
    <lineage>
        <taxon>Bacteria</taxon>
        <taxon>Bacillati</taxon>
        <taxon>Bacillota</taxon>
        <taxon>Bacilli</taxon>
        <taxon>Bacillales</taxon>
        <taxon>Bacillaceae</taxon>
        <taxon>Gracilibacillus</taxon>
    </lineage>
</organism>
<dbReference type="PANTHER" id="PTHR42795">
    <property type="entry name" value="ALANINE DEHYDROGENASE"/>
    <property type="match status" value="1"/>
</dbReference>
<dbReference type="AlphaFoldDB" id="W4VQV1"/>
<dbReference type="GO" id="GO:0006524">
    <property type="term" value="P:alanine catabolic process"/>
    <property type="evidence" value="ECO:0007669"/>
    <property type="project" value="TreeGrafter"/>
</dbReference>
<dbReference type="eggNOG" id="COG0686">
    <property type="taxonomic scope" value="Bacteria"/>
</dbReference>
<gene>
    <name evidence="2" type="ORF">JCM21714_4621</name>
</gene>
<dbReference type="STRING" id="1298598.JCM21714_4621"/>
<keyword evidence="3" id="KW-1185">Reference proteome</keyword>
<dbReference type="Gene3D" id="3.40.50.720">
    <property type="entry name" value="NAD(P)-binding Rossmann-like Domain"/>
    <property type="match status" value="1"/>
</dbReference>
<evidence type="ECO:0000313" key="3">
    <source>
        <dbReference type="Proteomes" id="UP000019102"/>
    </source>
</evidence>
<dbReference type="PANTHER" id="PTHR42795:SF1">
    <property type="entry name" value="ALANINE DEHYDROGENASE"/>
    <property type="match status" value="1"/>
</dbReference>
<name>W4VQV1_9BACI</name>
<dbReference type="Pfam" id="PF01262">
    <property type="entry name" value="AlaDh_PNT_C"/>
    <property type="match status" value="1"/>
</dbReference>